<feature type="transmembrane region" description="Helical" evidence="2">
    <location>
        <begin position="925"/>
        <end position="946"/>
    </location>
</feature>
<feature type="transmembrane region" description="Helical" evidence="2">
    <location>
        <begin position="498"/>
        <end position="519"/>
    </location>
</feature>
<organism evidence="3 4">
    <name type="scientific">Cryptosporangium minutisporangium</name>
    <dbReference type="NCBI Taxonomy" id="113569"/>
    <lineage>
        <taxon>Bacteria</taxon>
        <taxon>Bacillati</taxon>
        <taxon>Actinomycetota</taxon>
        <taxon>Actinomycetes</taxon>
        <taxon>Cryptosporangiales</taxon>
        <taxon>Cryptosporangiaceae</taxon>
        <taxon>Cryptosporangium</taxon>
    </lineage>
</organism>
<name>A0ABP6T219_9ACTN</name>
<feature type="transmembrane region" description="Helical" evidence="2">
    <location>
        <begin position="450"/>
        <end position="471"/>
    </location>
</feature>
<dbReference type="InterPro" id="IPR018580">
    <property type="entry name" value="Uncharacterised_YfhO"/>
</dbReference>
<evidence type="ECO:0000256" key="1">
    <source>
        <dbReference type="SAM" id="MobiDB-lite"/>
    </source>
</evidence>
<reference evidence="4" key="1">
    <citation type="journal article" date="2019" name="Int. J. Syst. Evol. Microbiol.">
        <title>The Global Catalogue of Microorganisms (GCM) 10K type strain sequencing project: providing services to taxonomists for standard genome sequencing and annotation.</title>
        <authorList>
            <consortium name="The Broad Institute Genomics Platform"/>
            <consortium name="The Broad Institute Genome Sequencing Center for Infectious Disease"/>
            <person name="Wu L."/>
            <person name="Ma J."/>
        </authorList>
    </citation>
    <scope>NUCLEOTIDE SEQUENCE [LARGE SCALE GENOMIC DNA]</scope>
    <source>
        <strain evidence="4">JCM 9458</strain>
    </source>
</reference>
<keyword evidence="2" id="KW-0812">Transmembrane</keyword>
<dbReference type="Pfam" id="PF09586">
    <property type="entry name" value="YfhO"/>
    <property type="match status" value="1"/>
</dbReference>
<evidence type="ECO:0000313" key="4">
    <source>
        <dbReference type="Proteomes" id="UP001501676"/>
    </source>
</evidence>
<feature type="transmembrane region" description="Helical" evidence="2">
    <location>
        <begin position="32"/>
        <end position="53"/>
    </location>
</feature>
<feature type="transmembrane region" description="Helical" evidence="2">
    <location>
        <begin position="376"/>
        <end position="398"/>
    </location>
</feature>
<evidence type="ECO:0000256" key="2">
    <source>
        <dbReference type="SAM" id="Phobius"/>
    </source>
</evidence>
<dbReference type="RefSeq" id="WP_345729739.1">
    <property type="nucleotide sequence ID" value="NZ_BAAAYN010000025.1"/>
</dbReference>
<evidence type="ECO:0000313" key="3">
    <source>
        <dbReference type="EMBL" id="GAA3389651.1"/>
    </source>
</evidence>
<keyword evidence="2" id="KW-1133">Transmembrane helix</keyword>
<feature type="transmembrane region" description="Helical" evidence="2">
    <location>
        <begin position="143"/>
        <end position="165"/>
    </location>
</feature>
<feature type="transmembrane region" description="Helical" evidence="2">
    <location>
        <begin position="174"/>
        <end position="192"/>
    </location>
</feature>
<keyword evidence="4" id="KW-1185">Reference proteome</keyword>
<comment type="caution">
    <text evidence="3">The sequence shown here is derived from an EMBL/GenBank/DDBJ whole genome shotgun (WGS) entry which is preliminary data.</text>
</comment>
<gene>
    <name evidence="3" type="ORF">GCM10020369_40600</name>
</gene>
<feature type="transmembrane region" description="Helical" evidence="2">
    <location>
        <begin position="243"/>
        <end position="258"/>
    </location>
</feature>
<dbReference type="EMBL" id="BAAAYN010000025">
    <property type="protein sequence ID" value="GAA3389651.1"/>
    <property type="molecule type" value="Genomic_DNA"/>
</dbReference>
<protein>
    <recommendedName>
        <fullName evidence="5">YfhO family protein</fullName>
    </recommendedName>
</protein>
<accession>A0ABP6T219</accession>
<evidence type="ECO:0008006" key="5">
    <source>
        <dbReference type="Google" id="ProtNLM"/>
    </source>
</evidence>
<feature type="transmembrane region" description="Helical" evidence="2">
    <location>
        <begin position="346"/>
        <end position="364"/>
    </location>
</feature>
<sequence length="971" mass="103727">MSATQELAPPSPEASGEPREPRRRWRRRPNPLVSVVVFAIAAFALAGIGSPLWGQTSLTETGLLGRVSPYMDGQLLGVERQTYDLGDTVDAAIPNAALFGDAVRDGEWPSWNPYVLGGGTLGGTPNAGMASPVAVPFWFLPAWLAPAYVLLLQIIVAVGGCYLFLRRLRLGKPAALLGGLAFATSAFMIVWLNWPQTRVAAFVPALFWALECVIQNRRIRDAALVALTVAAMLLGGFPAVTGYALATGACYVVVRSLAEDGWGRRMVGTWLRALAGVGVGALLVAIQLAPWVSTMSTALVRGRAQTPDQHIPTQVLLTSIAPYVFGTVRPGDGPYWYEARIFLEEVSYVGAGVAVLAIAAVALARSGRAALPRGTWWFFLVATGAWGVVVYLGGPPLALLQKLPYLFSDNAVERARSIIGFLIAVLAAVGFQALLDRAAEHAPGRDRRRLLWGVAVWTGVAAAGVVLYLMARRYALVHDAEWGFPGGGPHLGWLNRELAIGLAFVLLAMVAAAWLWFVPPRRRGRFLAAALIPLLVAGQGLLWVHNYYPRTDPKDFYPVSDVHRYLEANLGHERFWGSNGAVLGGVHALHRLRGLQGHSFVETRFAELLEKLPGYQFSAPPKPATFLWPDPLNDGSSPTSPILDRLSIAEFVTPPIQKPYGVETKDAGDGSAYTLTADRPVTVKVPVTGPIRGIGVTPTTPGIRATYQMRLSVVLRDASGREVAAADRLDRNISAGTPFYVPLAAEDVSRGTTLTAEITLRGGESLAVAGRSGAPAVSTVASTNDGLKLVYDQDSVIYQRTTALPRARWASSAIVEPDPEKRLNLLADGSLAADAVLLDTAGGATDGRPAEVRWQTDGFDEMRLTVDAEGAGYLVLADAIQPTWRVTVDGRSADLVRADHGLAAVHVPAGTHTIEFAYAPKYADLGAWISAGTAVLLVVAVAGEYLHLRRRRTTAAAPATTPATTPTSVDA</sequence>
<feature type="region of interest" description="Disordered" evidence="1">
    <location>
        <begin position="1"/>
        <end position="25"/>
    </location>
</feature>
<dbReference type="Proteomes" id="UP001501676">
    <property type="component" value="Unassembled WGS sequence"/>
</dbReference>
<proteinExistence type="predicted"/>
<feature type="transmembrane region" description="Helical" evidence="2">
    <location>
        <begin position="418"/>
        <end position="438"/>
    </location>
</feature>
<feature type="transmembrane region" description="Helical" evidence="2">
    <location>
        <begin position="270"/>
        <end position="292"/>
    </location>
</feature>
<dbReference type="PANTHER" id="PTHR38454">
    <property type="entry name" value="INTEGRAL MEMBRANE PROTEIN-RELATED"/>
    <property type="match status" value="1"/>
</dbReference>
<feature type="transmembrane region" description="Helical" evidence="2">
    <location>
        <begin position="526"/>
        <end position="544"/>
    </location>
</feature>
<keyword evidence="2" id="KW-0472">Membrane</keyword>
<dbReference type="PANTHER" id="PTHR38454:SF1">
    <property type="entry name" value="INTEGRAL MEMBRANE PROTEIN"/>
    <property type="match status" value="1"/>
</dbReference>